<evidence type="ECO:0000259" key="11">
    <source>
        <dbReference type="Pfam" id="PF07992"/>
    </source>
</evidence>
<evidence type="ECO:0000256" key="1">
    <source>
        <dbReference type="ARBA" id="ARBA00001917"/>
    </source>
</evidence>
<comment type="cofactor">
    <cofactor evidence="1">
        <name>FMN</name>
        <dbReference type="ChEBI" id="CHEBI:58210"/>
    </cofactor>
</comment>
<organism evidence="12 13">
    <name type="scientific">Pseudogemmobacter lacusdianii</name>
    <dbReference type="NCBI Taxonomy" id="3069608"/>
    <lineage>
        <taxon>Bacteria</taxon>
        <taxon>Pseudomonadati</taxon>
        <taxon>Pseudomonadota</taxon>
        <taxon>Alphaproteobacteria</taxon>
        <taxon>Rhodobacterales</taxon>
        <taxon>Paracoccaceae</taxon>
        <taxon>Pseudogemmobacter</taxon>
    </lineage>
</organism>
<dbReference type="SUPFAM" id="SSF51395">
    <property type="entry name" value="FMN-linked oxidoreductases"/>
    <property type="match status" value="1"/>
</dbReference>
<dbReference type="RefSeq" id="WP_306681364.1">
    <property type="nucleotide sequence ID" value="NZ_JAVDBT010000015.1"/>
</dbReference>
<dbReference type="CDD" id="cd06223">
    <property type="entry name" value="PRTases_typeI"/>
    <property type="match status" value="1"/>
</dbReference>
<dbReference type="PRINTS" id="PR00368">
    <property type="entry name" value="FADPNR"/>
</dbReference>
<dbReference type="InterPro" id="IPR023753">
    <property type="entry name" value="FAD/NAD-binding_dom"/>
</dbReference>
<keyword evidence="4" id="KW-0285">Flavoprotein</keyword>
<dbReference type="Pfam" id="PF07992">
    <property type="entry name" value="Pyr_redox_2"/>
    <property type="match status" value="1"/>
</dbReference>
<evidence type="ECO:0000256" key="5">
    <source>
        <dbReference type="ARBA" id="ARBA00022643"/>
    </source>
</evidence>
<dbReference type="InterPro" id="IPR036188">
    <property type="entry name" value="FAD/NAD-bd_sf"/>
</dbReference>
<evidence type="ECO:0000256" key="8">
    <source>
        <dbReference type="ARBA" id="ARBA00023004"/>
    </source>
</evidence>
<comment type="cofactor">
    <cofactor evidence="2">
        <name>[4Fe-4S] cluster</name>
        <dbReference type="ChEBI" id="CHEBI:49883"/>
    </cofactor>
</comment>
<dbReference type="InterPro" id="IPR001155">
    <property type="entry name" value="OxRdtase_FMN_N"/>
</dbReference>
<keyword evidence="9" id="KW-0411">Iron-sulfur</keyword>
<dbReference type="PANTHER" id="PTHR42917">
    <property type="entry name" value="2,4-DIENOYL-COA REDUCTASE"/>
    <property type="match status" value="1"/>
</dbReference>
<keyword evidence="7" id="KW-0560">Oxidoreductase</keyword>
<evidence type="ECO:0000256" key="6">
    <source>
        <dbReference type="ARBA" id="ARBA00022723"/>
    </source>
</evidence>
<dbReference type="Gene3D" id="3.20.20.70">
    <property type="entry name" value="Aldolase class I"/>
    <property type="match status" value="1"/>
</dbReference>
<evidence type="ECO:0000313" key="13">
    <source>
        <dbReference type="Proteomes" id="UP001239680"/>
    </source>
</evidence>
<evidence type="ECO:0000256" key="2">
    <source>
        <dbReference type="ARBA" id="ARBA00001966"/>
    </source>
</evidence>
<dbReference type="InterPro" id="IPR051793">
    <property type="entry name" value="NADH:flavin_oxidoreductase"/>
</dbReference>
<sequence length="687" mass="74944">MSDPARSKTSNDPLLQPYQLKHLTLRNRIMTTAHEPAYSDDGLPKDRYRMYHLERAKAGVSMVMTAGSASVSRDSPPVFSNLLVWKDEIVPWMKKLTDDCHEAGAAVMIQLSHLGRRTRWDKADWLPVVAPGPQREPSHRAFPKVIEDWDISRIIKDYADAAERMAAAGVDGVEFECYGHLMDQFISPLTNTLTDSPYGGSFDNRLRFAMDVLQAVRDRVGPKLLLGMRYVADEDAPGGIPTEEGVEMARRFQASGLVDFVNIIRGRIHTDAALTDVIPVQGMPSAPHLDLAGRIRAEVGLPTFHAARIPDVATARHAVSSGLVDMVGMTRAHMADPHVVRKIIEKREHDIRPCVGATYCLDRIYQGGMALCIHNAATGREETMPHEFTPVAAAKNVVIVGAGPAGLEAARVAAERGHKVTVFEAGPRAGGQILLTSQQKRRSEMIGIIDWRMEQCTAKGVKFNFNTFAEEADISALSPDAVIIATGGMPQAVGLSSGEELCVQAWDILSGDVKPGSNVLLYDDAGDHTALQTADALVAAGAKVEVMTPDRSFAPEVMGMNLVPYMRSLQGKNTTFTVTYRLSSVARDGNQLKAQIGSDYIRDLALEKSYDQIVVNHGTAPNADLYFALKPKSENLGAVDYDALIKGEPQPKGDGPKGFVLYRIGDAVESRNTHAAIYDALRLMKDI</sequence>
<keyword evidence="6" id="KW-0479">Metal-binding</keyword>
<dbReference type="InterPro" id="IPR000836">
    <property type="entry name" value="PRTase_dom"/>
</dbReference>
<evidence type="ECO:0000313" key="12">
    <source>
        <dbReference type="EMBL" id="MDQ2067656.1"/>
    </source>
</evidence>
<dbReference type="Gene3D" id="3.40.50.720">
    <property type="entry name" value="NAD(P)-binding Rossmann-like Domain"/>
    <property type="match status" value="1"/>
</dbReference>
<proteinExistence type="inferred from homology"/>
<dbReference type="PRINTS" id="PR00411">
    <property type="entry name" value="PNDRDTASEI"/>
</dbReference>
<dbReference type="Proteomes" id="UP001239680">
    <property type="component" value="Unassembled WGS sequence"/>
</dbReference>
<dbReference type="PANTHER" id="PTHR42917:SF2">
    <property type="entry name" value="2,4-DIENOYL-COA REDUCTASE [(2E)-ENOYL-COA-PRODUCING]"/>
    <property type="match status" value="1"/>
</dbReference>
<comment type="similarity">
    <text evidence="3">In the N-terminal section; belongs to the NADH:flavin oxidoreductase/NADH oxidase family.</text>
</comment>
<protein>
    <submittedName>
        <fullName evidence="12">NADH:flavin oxidoreductase</fullName>
    </submittedName>
</protein>
<evidence type="ECO:0000256" key="9">
    <source>
        <dbReference type="ARBA" id="ARBA00023014"/>
    </source>
</evidence>
<accession>A0ABU0W0Z1</accession>
<reference evidence="12 13" key="1">
    <citation type="submission" date="2023-08" db="EMBL/GenBank/DDBJ databases">
        <title>Characterization of two Paracoccaceae strains isolated from Phycosphere and proposal of Xinfangfangia lacusdiani sp. nov.</title>
        <authorList>
            <person name="Deng Y."/>
            <person name="Zhang Y.Q."/>
        </authorList>
    </citation>
    <scope>NUCLEOTIDE SEQUENCE [LARGE SCALE GENOMIC DNA]</scope>
    <source>
        <strain evidence="12 13">CPCC 101601</strain>
    </source>
</reference>
<keyword evidence="8" id="KW-0408">Iron</keyword>
<keyword evidence="5" id="KW-0288">FMN</keyword>
<name>A0ABU0W0Z1_9RHOB</name>
<dbReference type="CDD" id="cd04734">
    <property type="entry name" value="OYE_like_3_FMN"/>
    <property type="match status" value="1"/>
</dbReference>
<dbReference type="Pfam" id="PF00724">
    <property type="entry name" value="Oxidored_FMN"/>
    <property type="match status" value="1"/>
</dbReference>
<dbReference type="InterPro" id="IPR013785">
    <property type="entry name" value="Aldolase_TIM"/>
</dbReference>
<dbReference type="SUPFAM" id="SSF51905">
    <property type="entry name" value="FAD/NAD(P)-binding domain"/>
    <property type="match status" value="1"/>
</dbReference>
<evidence type="ECO:0000259" key="10">
    <source>
        <dbReference type="Pfam" id="PF00724"/>
    </source>
</evidence>
<keyword evidence="13" id="KW-1185">Reference proteome</keyword>
<comment type="caution">
    <text evidence="12">The sequence shown here is derived from an EMBL/GenBank/DDBJ whole genome shotgun (WGS) entry which is preliminary data.</text>
</comment>
<dbReference type="EMBL" id="JAVDBT010000015">
    <property type="protein sequence ID" value="MDQ2067656.1"/>
    <property type="molecule type" value="Genomic_DNA"/>
</dbReference>
<evidence type="ECO:0000256" key="4">
    <source>
        <dbReference type="ARBA" id="ARBA00022630"/>
    </source>
</evidence>
<dbReference type="Gene3D" id="3.50.50.60">
    <property type="entry name" value="FAD/NAD(P)-binding domain"/>
    <property type="match status" value="1"/>
</dbReference>
<feature type="domain" description="FAD/NAD(P)-binding" evidence="11">
    <location>
        <begin position="396"/>
        <end position="641"/>
    </location>
</feature>
<gene>
    <name evidence="12" type="ORF">Q9295_14865</name>
</gene>
<evidence type="ECO:0000256" key="3">
    <source>
        <dbReference type="ARBA" id="ARBA00011048"/>
    </source>
</evidence>
<feature type="domain" description="NADH:flavin oxidoreductase/NADH oxidase N-terminal" evidence="10">
    <location>
        <begin position="14"/>
        <end position="348"/>
    </location>
</feature>
<evidence type="ECO:0000256" key="7">
    <source>
        <dbReference type="ARBA" id="ARBA00023002"/>
    </source>
</evidence>